<accession>A0A6M3LJG2</accession>
<protein>
    <submittedName>
        <fullName evidence="1">Uncharacterized protein</fullName>
    </submittedName>
</protein>
<dbReference type="EMBL" id="MT143117">
    <property type="protein sequence ID" value="QJA93035.1"/>
    <property type="molecule type" value="Genomic_DNA"/>
</dbReference>
<gene>
    <name evidence="1" type="ORF">MM415B04387_0006</name>
</gene>
<sequence>MTKLFFLIILFAQISAPICPDPIRHIDINRGQDIRVVIPKIYVEDKVKFESCIMNFADKLNVNPKLILNIVQGIRLQDRQTHLVINARNNGNTLDIMLGTVTPTLETHERPLMVSGNISSTGIYRETNRVNRITYSLGWNIRL</sequence>
<organism evidence="1">
    <name type="scientific">viral metagenome</name>
    <dbReference type="NCBI Taxonomy" id="1070528"/>
    <lineage>
        <taxon>unclassified sequences</taxon>
        <taxon>metagenomes</taxon>
        <taxon>organismal metagenomes</taxon>
    </lineage>
</organism>
<evidence type="ECO:0000313" key="1">
    <source>
        <dbReference type="EMBL" id="QJA93035.1"/>
    </source>
</evidence>
<reference evidence="1" key="1">
    <citation type="submission" date="2020-03" db="EMBL/GenBank/DDBJ databases">
        <title>The deep terrestrial virosphere.</title>
        <authorList>
            <person name="Holmfeldt K."/>
            <person name="Nilsson E."/>
            <person name="Simone D."/>
            <person name="Lopez-Fernandez M."/>
            <person name="Wu X."/>
            <person name="de Brujin I."/>
            <person name="Lundin D."/>
            <person name="Andersson A."/>
            <person name="Bertilsson S."/>
            <person name="Dopson M."/>
        </authorList>
    </citation>
    <scope>NUCLEOTIDE SEQUENCE</scope>
    <source>
        <strain evidence="1">MM415B04387</strain>
    </source>
</reference>
<name>A0A6M3LJG2_9ZZZZ</name>
<proteinExistence type="predicted"/>
<dbReference type="AlphaFoldDB" id="A0A6M3LJG2"/>